<keyword evidence="5" id="KW-1185">Reference proteome</keyword>
<dbReference type="InterPro" id="IPR000182">
    <property type="entry name" value="GNAT_dom"/>
</dbReference>
<sequence length="140" mass="16649">MKENSFQFPDMVIERYPDRWRQFIETPTSQSHYYVARLGDKIVGHAGYIWNDEDSIFEIVGVVVSLNKQRQGIGQRLIEWICQDLKLKGEQQVFLTTLGHERNEGTVAFYERLGFENVKNEQDYFTEGYSRITFWKKLEK</sequence>
<comment type="caution">
    <text evidence="4">The sequence shown here is derived from an EMBL/GenBank/DDBJ whole genome shotgun (WGS) entry which is preliminary data.</text>
</comment>
<name>A0A0M1P8K5_9BACL</name>
<evidence type="ECO:0000313" key="4">
    <source>
        <dbReference type="EMBL" id="KOR90803.1"/>
    </source>
</evidence>
<protein>
    <recommendedName>
        <fullName evidence="3">N-acetyltransferase domain-containing protein</fullName>
    </recommendedName>
</protein>
<dbReference type="PROSITE" id="PS51186">
    <property type="entry name" value="GNAT"/>
    <property type="match status" value="1"/>
</dbReference>
<dbReference type="PATRIC" id="fig|1705565.3.peg.4963"/>
<dbReference type="EMBL" id="LIUT01000001">
    <property type="protein sequence ID" value="KOR90803.1"/>
    <property type="molecule type" value="Genomic_DNA"/>
</dbReference>
<dbReference type="InterPro" id="IPR050680">
    <property type="entry name" value="YpeA/RimI_acetyltransf"/>
</dbReference>
<evidence type="ECO:0000313" key="5">
    <source>
        <dbReference type="Proteomes" id="UP000036932"/>
    </source>
</evidence>
<evidence type="ECO:0000256" key="1">
    <source>
        <dbReference type="ARBA" id="ARBA00022679"/>
    </source>
</evidence>
<accession>A0A0M1P8K5</accession>
<keyword evidence="1" id="KW-0808">Transferase</keyword>
<proteinExistence type="predicted"/>
<dbReference type="Gene3D" id="3.40.630.30">
    <property type="match status" value="1"/>
</dbReference>
<dbReference type="CDD" id="cd04301">
    <property type="entry name" value="NAT_SF"/>
    <property type="match status" value="1"/>
</dbReference>
<dbReference type="Proteomes" id="UP000036932">
    <property type="component" value="Unassembled WGS sequence"/>
</dbReference>
<dbReference type="SUPFAM" id="SSF55729">
    <property type="entry name" value="Acyl-CoA N-acyltransferases (Nat)"/>
    <property type="match status" value="1"/>
</dbReference>
<dbReference type="AlphaFoldDB" id="A0A0M1P8K5"/>
<evidence type="ECO:0000256" key="2">
    <source>
        <dbReference type="ARBA" id="ARBA00023315"/>
    </source>
</evidence>
<organism evidence="4 5">
    <name type="scientific">Paenibacillus solani</name>
    <dbReference type="NCBI Taxonomy" id="1705565"/>
    <lineage>
        <taxon>Bacteria</taxon>
        <taxon>Bacillati</taxon>
        <taxon>Bacillota</taxon>
        <taxon>Bacilli</taxon>
        <taxon>Bacillales</taxon>
        <taxon>Paenibacillaceae</taxon>
        <taxon>Paenibacillus</taxon>
    </lineage>
</organism>
<reference evidence="5" key="1">
    <citation type="submission" date="2015-08" db="EMBL/GenBank/DDBJ databases">
        <title>Genome sequencing project for genomic taxonomy and phylogenomics of Bacillus-like bacteria.</title>
        <authorList>
            <person name="Liu B."/>
            <person name="Wang J."/>
            <person name="Zhu Y."/>
            <person name="Liu G."/>
            <person name="Chen Q."/>
            <person name="Chen Z."/>
            <person name="Lan J."/>
            <person name="Che J."/>
            <person name="Ge C."/>
            <person name="Shi H."/>
            <person name="Pan Z."/>
            <person name="Liu X."/>
        </authorList>
    </citation>
    <scope>NUCLEOTIDE SEQUENCE [LARGE SCALE GENOMIC DNA]</scope>
    <source>
        <strain evidence="5">FJAT-22460</strain>
    </source>
</reference>
<dbReference type="PANTHER" id="PTHR43420:SF47">
    <property type="entry name" value="N-ACETYLTRANSFERASE DOMAIN-CONTAINING PROTEIN"/>
    <property type="match status" value="1"/>
</dbReference>
<gene>
    <name evidence="4" type="ORF">AM231_14595</name>
</gene>
<dbReference type="GO" id="GO:0016747">
    <property type="term" value="F:acyltransferase activity, transferring groups other than amino-acyl groups"/>
    <property type="evidence" value="ECO:0007669"/>
    <property type="project" value="InterPro"/>
</dbReference>
<dbReference type="PANTHER" id="PTHR43420">
    <property type="entry name" value="ACETYLTRANSFERASE"/>
    <property type="match status" value="1"/>
</dbReference>
<dbReference type="Pfam" id="PF00583">
    <property type="entry name" value="Acetyltransf_1"/>
    <property type="match status" value="1"/>
</dbReference>
<keyword evidence="2" id="KW-0012">Acyltransferase</keyword>
<dbReference type="InterPro" id="IPR016181">
    <property type="entry name" value="Acyl_CoA_acyltransferase"/>
</dbReference>
<feature type="domain" description="N-acetyltransferase" evidence="3">
    <location>
        <begin position="1"/>
        <end position="140"/>
    </location>
</feature>
<evidence type="ECO:0000259" key="3">
    <source>
        <dbReference type="PROSITE" id="PS51186"/>
    </source>
</evidence>